<dbReference type="KEGG" id="iis:EYM_00715"/>
<keyword evidence="2" id="KW-1185">Reference proteome</keyword>
<dbReference type="GeneID" id="30679562"/>
<gene>
    <name evidence="1" type="ORF">EYM_00715</name>
</gene>
<dbReference type="InterPro" id="IPR043519">
    <property type="entry name" value="NT_sf"/>
</dbReference>
<dbReference type="AlphaFoldDB" id="A0A0U2U5F6"/>
<name>A0A0U2U5F6_9CREN</name>
<evidence type="ECO:0000313" key="2">
    <source>
        <dbReference type="Proteomes" id="UP000060778"/>
    </source>
</evidence>
<protein>
    <submittedName>
        <fullName evidence="1">Nucleotidyltransferase</fullName>
    </submittedName>
</protein>
<dbReference type="OrthoDB" id="26089at2157"/>
<dbReference type="InterPro" id="IPR018700">
    <property type="entry name" value="DUF2204"/>
</dbReference>
<dbReference type="RefSeq" id="WP_075049216.1">
    <property type="nucleotide sequence ID" value="NZ_CP006867.1"/>
</dbReference>
<proteinExistence type="predicted"/>
<dbReference type="Pfam" id="PF09970">
    <property type="entry name" value="DUF2204"/>
    <property type="match status" value="1"/>
</dbReference>
<accession>A0A0U2U5F6</accession>
<dbReference type="EMBL" id="CP006867">
    <property type="protein sequence ID" value="ALU11412.1"/>
    <property type="molecule type" value="Genomic_DNA"/>
</dbReference>
<keyword evidence="1" id="KW-0808">Transferase</keyword>
<dbReference type="Proteomes" id="UP000060778">
    <property type="component" value="Chromosome"/>
</dbReference>
<reference evidence="1 2" key="1">
    <citation type="submission" date="2013-11" db="EMBL/GenBank/DDBJ databases">
        <title>Comparative genomics of Ignicoccus.</title>
        <authorList>
            <person name="Podar M."/>
        </authorList>
    </citation>
    <scope>NUCLEOTIDE SEQUENCE [LARGE SCALE GENOMIC DNA]</scope>
    <source>
        <strain evidence="1 2">DSM 13165</strain>
    </source>
</reference>
<dbReference type="SUPFAM" id="SSF81301">
    <property type="entry name" value="Nucleotidyltransferase"/>
    <property type="match status" value="1"/>
</dbReference>
<evidence type="ECO:0000313" key="1">
    <source>
        <dbReference type="EMBL" id="ALU11412.1"/>
    </source>
</evidence>
<dbReference type="STRING" id="940295.EYM_00715"/>
<sequence>MTYTLDDLVFIMKNLEEGGLESVIIGSTAIELELRTNKFSGDLDLFPTNHFALVEEDFFRTLAFEKGWEYGHTGLGTPKYTVRGPKSQVEVEFYDNIMDFYVPEEILNEAGTIELQGVKIRKISPEDYVVLKSRSEDPDAIDQIRGVNELAKRGKIQLNIRKIRERLSLFPETDVPTMRNRLKQAGIDV</sequence>
<dbReference type="GO" id="GO:0016740">
    <property type="term" value="F:transferase activity"/>
    <property type="evidence" value="ECO:0007669"/>
    <property type="project" value="UniProtKB-KW"/>
</dbReference>
<organism evidence="1 2">
    <name type="scientific">Ignicoccus islandicus DSM 13165</name>
    <dbReference type="NCBI Taxonomy" id="940295"/>
    <lineage>
        <taxon>Archaea</taxon>
        <taxon>Thermoproteota</taxon>
        <taxon>Thermoprotei</taxon>
        <taxon>Desulfurococcales</taxon>
        <taxon>Desulfurococcaceae</taxon>
        <taxon>Ignicoccus</taxon>
    </lineage>
</organism>